<gene>
    <name evidence="3" type="ORF">NGM29_06000</name>
</gene>
<dbReference type="GeneID" id="73289580"/>
<evidence type="ECO:0000313" key="3">
    <source>
        <dbReference type="EMBL" id="UTF54816.1"/>
    </source>
</evidence>
<dbReference type="EMBL" id="CP100355">
    <property type="protein sequence ID" value="UTF54816.1"/>
    <property type="molecule type" value="Genomic_DNA"/>
</dbReference>
<organism evidence="3 4">
    <name type="scientific">Natronosalvus rutilus</name>
    <dbReference type="NCBI Taxonomy" id="2953753"/>
    <lineage>
        <taxon>Archaea</taxon>
        <taxon>Methanobacteriati</taxon>
        <taxon>Methanobacteriota</taxon>
        <taxon>Stenosarchaea group</taxon>
        <taxon>Halobacteria</taxon>
        <taxon>Halobacteriales</taxon>
        <taxon>Natrialbaceae</taxon>
        <taxon>Natronosalvus</taxon>
    </lineage>
</organism>
<protein>
    <submittedName>
        <fullName evidence="3">Universal stress protein</fullName>
    </submittedName>
</protein>
<comment type="similarity">
    <text evidence="1">Belongs to the universal stress protein A family.</text>
</comment>
<dbReference type="Gene3D" id="3.40.50.620">
    <property type="entry name" value="HUPs"/>
    <property type="match status" value="1"/>
</dbReference>
<reference evidence="3" key="1">
    <citation type="submission" date="2022-06" db="EMBL/GenBank/DDBJ databases">
        <title>Diverse halophilic archaea isolated from saline environments.</title>
        <authorList>
            <person name="Cui H.-L."/>
        </authorList>
    </citation>
    <scope>NUCLEOTIDE SEQUENCE</scope>
    <source>
        <strain evidence="3">WLHS1</strain>
    </source>
</reference>
<dbReference type="Proteomes" id="UP001056855">
    <property type="component" value="Chromosome"/>
</dbReference>
<dbReference type="Pfam" id="PF00582">
    <property type="entry name" value="Usp"/>
    <property type="match status" value="1"/>
</dbReference>
<keyword evidence="4" id="KW-1185">Reference proteome</keyword>
<dbReference type="RefSeq" id="WP_254159529.1">
    <property type="nucleotide sequence ID" value="NZ_CP100355.1"/>
</dbReference>
<accession>A0A9E7NCG7</accession>
<proteinExistence type="inferred from homology"/>
<dbReference type="KEGG" id="sawl:NGM29_06000"/>
<feature type="domain" description="UspA" evidence="2">
    <location>
        <begin position="3"/>
        <end position="138"/>
    </location>
</feature>
<dbReference type="CDD" id="cd00293">
    <property type="entry name" value="USP-like"/>
    <property type="match status" value="1"/>
</dbReference>
<sequence>MAIIAAVDKSERAANVLHEANALAKAFDDVIHVVHVLTRSEFVNLEKTNVDDTGIALSMDEVREVAAEIADEVATSVLDSSYEAVGLMGDPAVRVVEYASEQEARYLVVAGRKRSPAGKAVFGSVAQSILLNADCPVVTTIQ</sequence>
<evidence type="ECO:0000313" key="4">
    <source>
        <dbReference type="Proteomes" id="UP001056855"/>
    </source>
</evidence>
<dbReference type="SUPFAM" id="SSF52402">
    <property type="entry name" value="Adenine nucleotide alpha hydrolases-like"/>
    <property type="match status" value="1"/>
</dbReference>
<dbReference type="InterPro" id="IPR006016">
    <property type="entry name" value="UspA"/>
</dbReference>
<dbReference type="PANTHER" id="PTHR46268:SF6">
    <property type="entry name" value="UNIVERSAL STRESS PROTEIN UP12"/>
    <property type="match status" value="1"/>
</dbReference>
<evidence type="ECO:0000256" key="1">
    <source>
        <dbReference type="ARBA" id="ARBA00008791"/>
    </source>
</evidence>
<name>A0A9E7NCG7_9EURY</name>
<dbReference type="PANTHER" id="PTHR46268">
    <property type="entry name" value="STRESS RESPONSE PROTEIN NHAX"/>
    <property type="match status" value="1"/>
</dbReference>
<dbReference type="AlphaFoldDB" id="A0A9E7NCG7"/>
<evidence type="ECO:0000259" key="2">
    <source>
        <dbReference type="Pfam" id="PF00582"/>
    </source>
</evidence>
<dbReference type="InterPro" id="IPR014729">
    <property type="entry name" value="Rossmann-like_a/b/a_fold"/>
</dbReference>